<feature type="non-terminal residue" evidence="2">
    <location>
        <position position="21"/>
    </location>
</feature>
<gene>
    <name evidence="2" type="ORF">AVDCRST_MAG88-4384</name>
</gene>
<reference evidence="2" key="1">
    <citation type="submission" date="2020-02" db="EMBL/GenBank/DDBJ databases">
        <authorList>
            <person name="Meier V. D."/>
        </authorList>
    </citation>
    <scope>NUCLEOTIDE SEQUENCE</scope>
    <source>
        <strain evidence="2">AVDCRST_MAG88</strain>
    </source>
</reference>
<proteinExistence type="predicted"/>
<feature type="region of interest" description="Disordered" evidence="1">
    <location>
        <begin position="1"/>
        <end position="21"/>
    </location>
</feature>
<protein>
    <submittedName>
        <fullName evidence="2">Uncharacterized protein</fullName>
    </submittedName>
</protein>
<name>A0A6J4VUH2_9BACT</name>
<evidence type="ECO:0000256" key="1">
    <source>
        <dbReference type="SAM" id="MobiDB-lite"/>
    </source>
</evidence>
<accession>A0A6J4VUH2</accession>
<dbReference type="EMBL" id="CADCWM010001104">
    <property type="protein sequence ID" value="CAA9588408.1"/>
    <property type="molecule type" value="Genomic_DNA"/>
</dbReference>
<sequence length="21" mass="2352">DRHDEQHSAAAAERLAAIRHP</sequence>
<organism evidence="2">
    <name type="scientific">uncultured Thermomicrobiales bacterium</name>
    <dbReference type="NCBI Taxonomy" id="1645740"/>
    <lineage>
        <taxon>Bacteria</taxon>
        <taxon>Pseudomonadati</taxon>
        <taxon>Thermomicrobiota</taxon>
        <taxon>Thermomicrobia</taxon>
        <taxon>Thermomicrobiales</taxon>
        <taxon>environmental samples</taxon>
    </lineage>
</organism>
<dbReference type="AlphaFoldDB" id="A0A6J4VUH2"/>
<evidence type="ECO:0000313" key="2">
    <source>
        <dbReference type="EMBL" id="CAA9588408.1"/>
    </source>
</evidence>
<feature type="non-terminal residue" evidence="2">
    <location>
        <position position="1"/>
    </location>
</feature>